<evidence type="ECO:0000256" key="1">
    <source>
        <dbReference type="SAM" id="SignalP"/>
    </source>
</evidence>
<dbReference type="EMBL" id="ML994629">
    <property type="protein sequence ID" value="KAF2186425.1"/>
    <property type="molecule type" value="Genomic_DNA"/>
</dbReference>
<organism evidence="2 3">
    <name type="scientific">Zopfia rhizophila CBS 207.26</name>
    <dbReference type="NCBI Taxonomy" id="1314779"/>
    <lineage>
        <taxon>Eukaryota</taxon>
        <taxon>Fungi</taxon>
        <taxon>Dikarya</taxon>
        <taxon>Ascomycota</taxon>
        <taxon>Pezizomycotina</taxon>
        <taxon>Dothideomycetes</taxon>
        <taxon>Dothideomycetes incertae sedis</taxon>
        <taxon>Zopfiaceae</taxon>
        <taxon>Zopfia</taxon>
    </lineage>
</organism>
<evidence type="ECO:0000313" key="3">
    <source>
        <dbReference type="Proteomes" id="UP000800200"/>
    </source>
</evidence>
<feature type="signal peptide" evidence="1">
    <location>
        <begin position="1"/>
        <end position="20"/>
    </location>
</feature>
<sequence>MKDSILFFILAAILFRLVRDHDDTILLWFPRSSIQWDPTIHRRWSSLPRHDPIGGLNRIILDSDCVFGLAFLALGVPDVARSLDIDGIITYAANIFNLFWLPGWISIPELTYTLFPGIKRKSVHYQRIPLQSPVHTDPLGFSMNQQRKVYTAALVFSVSLSLSLRTFSKSPRTVCTSNNLVEAGSKASGTLAIPK</sequence>
<keyword evidence="1" id="KW-0732">Signal</keyword>
<proteinExistence type="predicted"/>
<feature type="chain" id="PRO_5025396401" evidence="1">
    <location>
        <begin position="21"/>
        <end position="195"/>
    </location>
</feature>
<gene>
    <name evidence="2" type="ORF">K469DRAFT_137658</name>
</gene>
<evidence type="ECO:0000313" key="2">
    <source>
        <dbReference type="EMBL" id="KAF2186425.1"/>
    </source>
</evidence>
<protein>
    <submittedName>
        <fullName evidence="2">Uncharacterized protein</fullName>
    </submittedName>
</protein>
<dbReference type="AlphaFoldDB" id="A0A6A6E600"/>
<accession>A0A6A6E600</accession>
<reference evidence="2" key="1">
    <citation type="journal article" date="2020" name="Stud. Mycol.">
        <title>101 Dothideomycetes genomes: a test case for predicting lifestyles and emergence of pathogens.</title>
        <authorList>
            <person name="Haridas S."/>
            <person name="Albert R."/>
            <person name="Binder M."/>
            <person name="Bloem J."/>
            <person name="Labutti K."/>
            <person name="Salamov A."/>
            <person name="Andreopoulos B."/>
            <person name="Baker S."/>
            <person name="Barry K."/>
            <person name="Bills G."/>
            <person name="Bluhm B."/>
            <person name="Cannon C."/>
            <person name="Castanera R."/>
            <person name="Culley D."/>
            <person name="Daum C."/>
            <person name="Ezra D."/>
            <person name="Gonzalez J."/>
            <person name="Henrissat B."/>
            <person name="Kuo A."/>
            <person name="Liang C."/>
            <person name="Lipzen A."/>
            <person name="Lutzoni F."/>
            <person name="Magnuson J."/>
            <person name="Mondo S."/>
            <person name="Nolan M."/>
            <person name="Ohm R."/>
            <person name="Pangilinan J."/>
            <person name="Park H.-J."/>
            <person name="Ramirez L."/>
            <person name="Alfaro M."/>
            <person name="Sun H."/>
            <person name="Tritt A."/>
            <person name="Yoshinaga Y."/>
            <person name="Zwiers L.-H."/>
            <person name="Turgeon B."/>
            <person name="Goodwin S."/>
            <person name="Spatafora J."/>
            <person name="Crous P."/>
            <person name="Grigoriev I."/>
        </authorList>
    </citation>
    <scope>NUCLEOTIDE SEQUENCE</scope>
    <source>
        <strain evidence="2">CBS 207.26</strain>
    </source>
</reference>
<dbReference type="Proteomes" id="UP000800200">
    <property type="component" value="Unassembled WGS sequence"/>
</dbReference>
<name>A0A6A6E600_9PEZI</name>
<keyword evidence="3" id="KW-1185">Reference proteome</keyword>